<reference evidence="2" key="1">
    <citation type="submission" date="2015-12" db="EMBL/GenBank/DDBJ databases">
        <authorList>
            <person name="Sencilo A."/>
            <person name="Bamford D.H."/>
            <person name="Roine E."/>
        </authorList>
    </citation>
    <scope>NUCLEOTIDE SEQUENCE [LARGE SCALE GENOMIC DNA]</scope>
</reference>
<proteinExistence type="predicted"/>
<evidence type="ECO:0000313" key="2">
    <source>
        <dbReference type="Proteomes" id="UP000225722"/>
    </source>
</evidence>
<dbReference type="EMBL" id="KU230356">
    <property type="protein sequence ID" value="ALY07573.1"/>
    <property type="molecule type" value="Genomic_DNA"/>
</dbReference>
<name>A0A1L2BX21_9CAUD</name>
<organism evidence="1 2">
    <name type="scientific">Nodularia phage vB_NpeS-2AV2</name>
    <dbReference type="NCBI Taxonomy" id="1777122"/>
    <lineage>
        <taxon>Viruses</taxon>
        <taxon>Duplodnaviria</taxon>
        <taxon>Heunggongvirae</taxon>
        <taxon>Uroviricota</taxon>
        <taxon>Caudoviricetes</taxon>
        <taxon>Ravarandavirus</taxon>
        <taxon>Ravarandavirus rv2AV2</taxon>
    </lineage>
</organism>
<gene>
    <name evidence="1" type="ORF">2AV2_121</name>
</gene>
<dbReference type="Proteomes" id="UP000225722">
    <property type="component" value="Segment"/>
</dbReference>
<accession>A0A1L2BX21</accession>
<sequence length="90" mass="10065">MCLTDISIGQSCVVRYGNSHCIPTNVSKVSKLDGTFQVHSHPNFPGLEKEKFTLKLVTAVSDPSKKQRHYNHVGGSKVIDVNCWVEFIVY</sequence>
<keyword evidence="2" id="KW-1185">Reference proteome</keyword>
<evidence type="ECO:0000313" key="1">
    <source>
        <dbReference type="EMBL" id="ALY07573.1"/>
    </source>
</evidence>
<protein>
    <submittedName>
        <fullName evidence="1">Uncharacterized protein</fullName>
    </submittedName>
</protein>